<dbReference type="PANTHER" id="PTHR43798:SF33">
    <property type="entry name" value="HYDROLASE, PUTATIVE (AFU_ORTHOLOGUE AFUA_2G14860)-RELATED"/>
    <property type="match status" value="1"/>
</dbReference>
<dbReference type="GO" id="GO:0016787">
    <property type="term" value="F:hydrolase activity"/>
    <property type="evidence" value="ECO:0007669"/>
    <property type="project" value="UniProtKB-KW"/>
</dbReference>
<dbReference type="Gene3D" id="3.40.50.1820">
    <property type="entry name" value="alpha/beta hydrolase"/>
    <property type="match status" value="1"/>
</dbReference>
<keyword evidence="2" id="KW-0378">Hydrolase</keyword>
<dbReference type="PRINTS" id="PR00412">
    <property type="entry name" value="EPOXHYDRLASE"/>
</dbReference>
<dbReference type="InterPro" id="IPR000073">
    <property type="entry name" value="AB_hydrolase_1"/>
</dbReference>
<evidence type="ECO:0000313" key="2">
    <source>
        <dbReference type="EMBL" id="GJF08592.1"/>
    </source>
</evidence>
<evidence type="ECO:0000313" key="3">
    <source>
        <dbReference type="Proteomes" id="UP001060504"/>
    </source>
</evidence>
<dbReference type="Proteomes" id="UP001060504">
    <property type="component" value="Unassembled WGS sequence"/>
</dbReference>
<sequence>MALREPIQVGFSDGGGPARQPILLLHPFLCSQNVWRTVAGQLADTGRFEVCAPTMLGHHGGHRSPTWLLDTGALVDDVERRMDLLGWQTAHIVGNSLGGWVAFELERRGRARTLTAIAPAGGWSQHSMAKYETVLKFILGGPALIAARLIGPRILNLPFARRVATLPISGPADGPSDDELRDLVEDATHCHAYLQLLVKTLRMPGLLELAGLGAPTQLVVCERDRVFPAPRGHRYFLKHLPSTVEMLELEGLGHIPMLEAPARVADVITDFIDRNTAPRESAIG</sequence>
<keyword evidence="3" id="KW-1185">Reference proteome</keyword>
<dbReference type="SUPFAM" id="SSF53474">
    <property type="entry name" value="alpha/beta-Hydrolases"/>
    <property type="match status" value="1"/>
</dbReference>
<protein>
    <submittedName>
        <fullName evidence="2">Alpha/beta hydrolase</fullName>
    </submittedName>
</protein>
<gene>
    <name evidence="2" type="ORF">NGTWS1702_30980</name>
</gene>
<dbReference type="InterPro" id="IPR050266">
    <property type="entry name" value="AB_hydrolase_sf"/>
</dbReference>
<feature type="domain" description="AB hydrolase-1" evidence="1">
    <location>
        <begin position="22"/>
        <end position="267"/>
    </location>
</feature>
<organism evidence="2 3">
    <name type="scientific">Mycolicibacterium cyprinidarum</name>
    <dbReference type="NCBI Taxonomy" id="2860311"/>
    <lineage>
        <taxon>Bacteria</taxon>
        <taxon>Bacillati</taxon>
        <taxon>Actinomycetota</taxon>
        <taxon>Actinomycetes</taxon>
        <taxon>Mycobacteriales</taxon>
        <taxon>Mycobacteriaceae</taxon>
        <taxon>Mycolicibacterium</taxon>
    </lineage>
</organism>
<dbReference type="Pfam" id="PF12697">
    <property type="entry name" value="Abhydrolase_6"/>
    <property type="match status" value="1"/>
</dbReference>
<dbReference type="InterPro" id="IPR000639">
    <property type="entry name" value="Epox_hydrolase-like"/>
</dbReference>
<dbReference type="PANTHER" id="PTHR43798">
    <property type="entry name" value="MONOACYLGLYCEROL LIPASE"/>
    <property type="match status" value="1"/>
</dbReference>
<dbReference type="EMBL" id="BPRH01003235">
    <property type="protein sequence ID" value="GJF08592.1"/>
    <property type="molecule type" value="Genomic_DNA"/>
</dbReference>
<accession>A0ABQ4V6C7</accession>
<reference evidence="2 3" key="1">
    <citation type="submission" date="2021-08" db="EMBL/GenBank/DDBJ databases">
        <title>Draft genome sequence of Mycolicibacterium sp. NGTWS1702 strain.</title>
        <authorList>
            <person name="Matsumoto M."/>
            <person name="Tang B.C.C."/>
            <person name="Machida Y."/>
            <person name="Matoyama H."/>
            <person name="Kishihara T."/>
            <person name="Sato S."/>
            <person name="Kondo I."/>
            <person name="Sano M."/>
            <person name="Kato G."/>
        </authorList>
    </citation>
    <scope>NUCLEOTIDE SEQUENCE [LARGE SCALE GENOMIC DNA]</scope>
    <source>
        <strain evidence="2 3">NGTWSNA01</strain>
    </source>
</reference>
<evidence type="ECO:0000259" key="1">
    <source>
        <dbReference type="Pfam" id="PF12697"/>
    </source>
</evidence>
<name>A0ABQ4V6C7_9MYCO</name>
<proteinExistence type="predicted"/>
<comment type="caution">
    <text evidence="2">The sequence shown here is derived from an EMBL/GenBank/DDBJ whole genome shotgun (WGS) entry which is preliminary data.</text>
</comment>
<dbReference type="InterPro" id="IPR029058">
    <property type="entry name" value="AB_hydrolase_fold"/>
</dbReference>